<dbReference type="InterPro" id="IPR011993">
    <property type="entry name" value="PH-like_dom_sf"/>
</dbReference>
<dbReference type="InterPro" id="IPR001849">
    <property type="entry name" value="PH_domain"/>
</dbReference>
<organism evidence="3">
    <name type="scientific">Lygus hesperus</name>
    <name type="common">Western plant bug</name>
    <dbReference type="NCBI Taxonomy" id="30085"/>
    <lineage>
        <taxon>Eukaryota</taxon>
        <taxon>Metazoa</taxon>
        <taxon>Ecdysozoa</taxon>
        <taxon>Arthropoda</taxon>
        <taxon>Hexapoda</taxon>
        <taxon>Insecta</taxon>
        <taxon>Pterygota</taxon>
        <taxon>Neoptera</taxon>
        <taxon>Paraneoptera</taxon>
        <taxon>Hemiptera</taxon>
        <taxon>Heteroptera</taxon>
        <taxon>Panheteroptera</taxon>
        <taxon>Cimicomorpha</taxon>
        <taxon>Miridae</taxon>
        <taxon>Mirini</taxon>
        <taxon>Lygus</taxon>
    </lineage>
</organism>
<feature type="region of interest" description="Disordered" evidence="1">
    <location>
        <begin position="30"/>
        <end position="163"/>
    </location>
</feature>
<evidence type="ECO:0000259" key="2">
    <source>
        <dbReference type="PROSITE" id="PS50003"/>
    </source>
</evidence>
<feature type="non-terminal residue" evidence="3">
    <location>
        <position position="213"/>
    </location>
</feature>
<feature type="compositionally biased region" description="Basic residues" evidence="1">
    <location>
        <begin position="119"/>
        <end position="137"/>
    </location>
</feature>
<gene>
    <name evidence="3" type="primary">beta-Spec_6</name>
    <name evidence="3" type="ORF">g.19582</name>
</gene>
<evidence type="ECO:0000256" key="1">
    <source>
        <dbReference type="SAM" id="MobiDB-lite"/>
    </source>
</evidence>
<name>A0A146KPN8_LYGHE</name>
<dbReference type="GO" id="GO:0005543">
    <property type="term" value="F:phospholipid binding"/>
    <property type="evidence" value="ECO:0007669"/>
    <property type="project" value="InterPro"/>
</dbReference>
<dbReference type="SUPFAM" id="SSF50729">
    <property type="entry name" value="PH domain-like"/>
    <property type="match status" value="1"/>
</dbReference>
<accession>A0A146KPN8</accession>
<feature type="non-terminal residue" evidence="3">
    <location>
        <position position="1"/>
    </location>
</feature>
<sequence>AFEKSAAAQEERFGALERLTTFELREMKRRQEAAEAEERERKEREEAERRAAAAAAQAAAAAVIQSTDRPDTAVAVAEEQPVHGQKTIEPVPSPKPQVVAQVTPKAQTMSQLEKESRRKDRSRSKSPFRSFRWKKSPKASGTISDDEAVMSEQSASADEDVVEGQLVRKHEWENTTVKASNRSWDKVYAVVRGSHIAFYKDAKVAKTTPEQTY</sequence>
<protein>
    <submittedName>
        <fullName evidence="3">Spectrin beta chain</fullName>
    </submittedName>
</protein>
<proteinExistence type="predicted"/>
<dbReference type="InterPro" id="IPR001605">
    <property type="entry name" value="PH_dom-spectrin-type"/>
</dbReference>
<feature type="compositionally biased region" description="Basic and acidic residues" evidence="1">
    <location>
        <begin position="30"/>
        <end position="51"/>
    </location>
</feature>
<feature type="domain" description="PH" evidence="2">
    <location>
        <begin position="159"/>
        <end position="213"/>
    </location>
</feature>
<dbReference type="EMBL" id="GDHC01020964">
    <property type="protein sequence ID" value="JAP97664.1"/>
    <property type="molecule type" value="Transcribed_RNA"/>
</dbReference>
<dbReference type="PRINTS" id="PR00683">
    <property type="entry name" value="SPECTRINPH"/>
</dbReference>
<dbReference type="PROSITE" id="PS50003">
    <property type="entry name" value="PH_DOMAIN"/>
    <property type="match status" value="1"/>
</dbReference>
<feature type="compositionally biased region" description="Low complexity" evidence="1">
    <location>
        <begin position="52"/>
        <end position="62"/>
    </location>
</feature>
<reference evidence="3" key="1">
    <citation type="journal article" date="2016" name="Gigascience">
        <title>De novo construction of an expanded transcriptome assembly for the western tarnished plant bug, Lygus hesperus.</title>
        <authorList>
            <person name="Tassone E.E."/>
            <person name="Geib S.M."/>
            <person name="Hall B."/>
            <person name="Fabrick J.A."/>
            <person name="Brent C.S."/>
            <person name="Hull J.J."/>
        </authorList>
    </citation>
    <scope>NUCLEOTIDE SEQUENCE</scope>
</reference>
<dbReference type="Gene3D" id="2.30.29.30">
    <property type="entry name" value="Pleckstrin-homology domain (PH domain)/Phosphotyrosine-binding domain (PTB)"/>
    <property type="match status" value="1"/>
</dbReference>
<dbReference type="AlphaFoldDB" id="A0A146KPN8"/>
<evidence type="ECO:0000313" key="3">
    <source>
        <dbReference type="EMBL" id="JAP97664.1"/>
    </source>
</evidence>